<reference evidence="1 2" key="1">
    <citation type="submission" date="2019-02" db="EMBL/GenBank/DDBJ databases">
        <title>Hansschlegelia quercus sp. nov., a novel methylotrophic bacterium from buds of oak (Quercus robur L.).</title>
        <authorList>
            <person name="Agafonova N.V."/>
            <person name="Kaparullina E.N."/>
            <person name="Grouzdev D.S."/>
            <person name="Doronina N.V."/>
        </authorList>
    </citation>
    <scope>NUCLEOTIDE SEQUENCE [LARGE SCALE GENOMIC DNA]</scope>
    <source>
        <strain evidence="1 2">Dub</strain>
    </source>
</reference>
<dbReference type="AlphaFoldDB" id="A0A4Q9GI17"/>
<evidence type="ECO:0000313" key="1">
    <source>
        <dbReference type="EMBL" id="TBN53849.1"/>
    </source>
</evidence>
<sequence>MSGPIKIDDLAMTYAPYPFGVIAPVFDEKLYDELLSTFPKMELFKFHSQHGAKYSLSERSNREQYEKFIASHAAWREVHAFIKSDDFIFTVLDALRDHDVDLGFKRSQQSRGKRIKKAARSLMRGRLPSVEAPLYSRFEFSALPAHGGVVTPHTDAPEKFVTIVFSMVRPGEWQDQWGGGTDILLPKDETKSFNYMNKQVPYDQTEMTASVPYKPNQAMIFVKTHNSLHGVRQMVGPEGAMRRTLTVVIERG</sequence>
<dbReference type="RefSeq" id="WP_131003042.1">
    <property type="nucleotide sequence ID" value="NZ_JBHSZR010000003.1"/>
</dbReference>
<evidence type="ECO:0000313" key="2">
    <source>
        <dbReference type="Proteomes" id="UP000291613"/>
    </source>
</evidence>
<accession>A0A4Q9GI17</accession>
<organism evidence="1 2">
    <name type="scientific">Hansschlegelia quercus</name>
    <dbReference type="NCBI Taxonomy" id="2528245"/>
    <lineage>
        <taxon>Bacteria</taxon>
        <taxon>Pseudomonadati</taxon>
        <taxon>Pseudomonadota</taxon>
        <taxon>Alphaproteobacteria</taxon>
        <taxon>Hyphomicrobiales</taxon>
        <taxon>Methylopilaceae</taxon>
        <taxon>Hansschlegelia</taxon>
    </lineage>
</organism>
<protein>
    <recommendedName>
        <fullName evidence="3">2OG-Fe(II) oxygenase</fullName>
    </recommendedName>
</protein>
<dbReference type="Proteomes" id="UP000291613">
    <property type="component" value="Unassembled WGS sequence"/>
</dbReference>
<keyword evidence="2" id="KW-1185">Reference proteome</keyword>
<dbReference type="EMBL" id="SIUB01000003">
    <property type="protein sequence ID" value="TBN53849.1"/>
    <property type="molecule type" value="Genomic_DNA"/>
</dbReference>
<name>A0A4Q9GI17_9HYPH</name>
<proteinExistence type="predicted"/>
<comment type="caution">
    <text evidence="1">The sequence shown here is derived from an EMBL/GenBank/DDBJ whole genome shotgun (WGS) entry which is preliminary data.</text>
</comment>
<dbReference type="Gene3D" id="2.60.120.620">
    <property type="entry name" value="q2cbj1_9rhob like domain"/>
    <property type="match status" value="1"/>
</dbReference>
<dbReference type="OrthoDB" id="8447912at2"/>
<gene>
    <name evidence="1" type="ORF">EYR15_08635</name>
</gene>
<evidence type="ECO:0008006" key="3">
    <source>
        <dbReference type="Google" id="ProtNLM"/>
    </source>
</evidence>